<dbReference type="InterPro" id="IPR025517">
    <property type="entry name" value="DUF4405"/>
</dbReference>
<feature type="transmembrane region" description="Helical" evidence="1">
    <location>
        <begin position="100"/>
        <end position="118"/>
    </location>
</feature>
<evidence type="ECO:0000313" key="4">
    <source>
        <dbReference type="Proteomes" id="UP001209229"/>
    </source>
</evidence>
<dbReference type="EMBL" id="JAPDPJ010000015">
    <property type="protein sequence ID" value="MCW3786578.1"/>
    <property type="molecule type" value="Genomic_DNA"/>
</dbReference>
<accession>A0AAE3M3U5</accession>
<proteinExistence type="predicted"/>
<reference evidence="3" key="1">
    <citation type="submission" date="2022-10" db="EMBL/GenBank/DDBJ databases">
        <authorList>
            <person name="Yu W.X."/>
        </authorList>
    </citation>
    <scope>NUCLEOTIDE SEQUENCE</scope>
    <source>
        <strain evidence="3">AAT</strain>
    </source>
</reference>
<keyword evidence="1" id="KW-0472">Membrane</keyword>
<dbReference type="AlphaFoldDB" id="A0AAE3M3U5"/>
<comment type="caution">
    <text evidence="3">The sequence shown here is derived from an EMBL/GenBank/DDBJ whole genome shotgun (WGS) entry which is preliminary data.</text>
</comment>
<name>A0AAE3M3U5_9BACT</name>
<evidence type="ECO:0000259" key="2">
    <source>
        <dbReference type="Pfam" id="PF14358"/>
    </source>
</evidence>
<sequence>METKHTFSWRSFISFGLLFSFLIIFFTGIILFIAPAGRIAHWVNWKLIALSKEDWQALHIIFSFLFVILSIFHLFSINWKVFLSYIKSKTSTGLNKKRELLISGILTLLISIGVLYSIPPFSSVIELGESLTQSWENKVEQPPIPHAELLTLIELSEQLENYSIEKIQNKLKANNIKFSSTEQTLSEIAKINDRPPLDIYNIITKTSMTGMAGSGIGKKALEQVVQENGKDINKVLTILKDNNITATKEQTLKDIAAENDMAARDIYELIK</sequence>
<evidence type="ECO:0000256" key="1">
    <source>
        <dbReference type="SAM" id="Phobius"/>
    </source>
</evidence>
<gene>
    <name evidence="3" type="ORF">OM075_08875</name>
</gene>
<protein>
    <submittedName>
        <fullName evidence="3">DUF4405 domain-containing protein</fullName>
    </submittedName>
</protein>
<organism evidence="3 4">
    <name type="scientific">Plebeiibacterium sediminum</name>
    <dbReference type="NCBI Taxonomy" id="2992112"/>
    <lineage>
        <taxon>Bacteria</taxon>
        <taxon>Pseudomonadati</taxon>
        <taxon>Bacteroidota</taxon>
        <taxon>Bacteroidia</taxon>
        <taxon>Marinilabiliales</taxon>
        <taxon>Marinilabiliaceae</taxon>
        <taxon>Plebeiibacterium</taxon>
    </lineage>
</organism>
<dbReference type="RefSeq" id="WP_301190143.1">
    <property type="nucleotide sequence ID" value="NZ_JAPDPJ010000015.1"/>
</dbReference>
<keyword evidence="1" id="KW-1133">Transmembrane helix</keyword>
<keyword evidence="1" id="KW-0812">Transmembrane</keyword>
<dbReference type="Pfam" id="PF14358">
    <property type="entry name" value="DUF4405"/>
    <property type="match status" value="1"/>
</dbReference>
<feature type="domain" description="Flavinylation-associated cytochrome" evidence="2">
    <location>
        <begin position="12"/>
        <end position="79"/>
    </location>
</feature>
<feature type="transmembrane region" description="Helical" evidence="1">
    <location>
        <begin position="12"/>
        <end position="37"/>
    </location>
</feature>
<feature type="transmembrane region" description="Helical" evidence="1">
    <location>
        <begin position="57"/>
        <end position="79"/>
    </location>
</feature>
<keyword evidence="4" id="KW-1185">Reference proteome</keyword>
<dbReference type="Proteomes" id="UP001209229">
    <property type="component" value="Unassembled WGS sequence"/>
</dbReference>
<evidence type="ECO:0000313" key="3">
    <source>
        <dbReference type="EMBL" id="MCW3786578.1"/>
    </source>
</evidence>